<dbReference type="Gene3D" id="1.20.1250.20">
    <property type="entry name" value="MFS general substrate transporter like domains"/>
    <property type="match status" value="1"/>
</dbReference>
<dbReference type="SUPFAM" id="SSF103473">
    <property type="entry name" value="MFS general substrate transporter"/>
    <property type="match status" value="1"/>
</dbReference>
<feature type="transmembrane region" description="Helical" evidence="6">
    <location>
        <begin position="106"/>
        <end position="129"/>
    </location>
</feature>
<feature type="transmembrane region" description="Helical" evidence="6">
    <location>
        <begin position="223"/>
        <end position="242"/>
    </location>
</feature>
<gene>
    <name evidence="8" type="ORF">FHX37_4296</name>
</gene>
<feature type="transmembrane region" description="Helical" evidence="6">
    <location>
        <begin position="305"/>
        <end position="324"/>
    </location>
</feature>
<dbReference type="PANTHER" id="PTHR42910:SF1">
    <property type="entry name" value="MAJOR FACILITATOR SUPERFAMILY (MFS) PROFILE DOMAIN-CONTAINING PROTEIN"/>
    <property type="match status" value="1"/>
</dbReference>
<feature type="transmembrane region" description="Helical" evidence="6">
    <location>
        <begin position="54"/>
        <end position="75"/>
    </location>
</feature>
<comment type="subcellular location">
    <subcellularLocation>
        <location evidence="1">Cell membrane</location>
        <topology evidence="1">Multi-pass membrane protein</topology>
    </subcellularLocation>
</comment>
<evidence type="ECO:0000256" key="5">
    <source>
        <dbReference type="SAM" id="MobiDB-lite"/>
    </source>
</evidence>
<evidence type="ECO:0000256" key="2">
    <source>
        <dbReference type="ARBA" id="ARBA00022692"/>
    </source>
</evidence>
<dbReference type="InterPro" id="IPR011701">
    <property type="entry name" value="MFS"/>
</dbReference>
<feature type="transmembrane region" description="Helical" evidence="6">
    <location>
        <begin position="82"/>
        <end position="100"/>
    </location>
</feature>
<keyword evidence="9" id="KW-1185">Reference proteome</keyword>
<evidence type="ECO:0000313" key="8">
    <source>
        <dbReference type="EMBL" id="TQN27575.1"/>
    </source>
</evidence>
<keyword evidence="2 6" id="KW-0812">Transmembrane</keyword>
<dbReference type="PANTHER" id="PTHR42910">
    <property type="entry name" value="TRANSPORTER SCO4007-RELATED"/>
    <property type="match status" value="1"/>
</dbReference>
<dbReference type="InterPro" id="IPR036259">
    <property type="entry name" value="MFS_trans_sf"/>
</dbReference>
<dbReference type="PROSITE" id="PS50850">
    <property type="entry name" value="MFS"/>
    <property type="match status" value="1"/>
</dbReference>
<feature type="transmembrane region" description="Helical" evidence="6">
    <location>
        <begin position="254"/>
        <end position="273"/>
    </location>
</feature>
<evidence type="ECO:0000259" key="7">
    <source>
        <dbReference type="PROSITE" id="PS50850"/>
    </source>
</evidence>
<dbReference type="GO" id="GO:0005886">
    <property type="term" value="C:plasma membrane"/>
    <property type="evidence" value="ECO:0007669"/>
    <property type="project" value="UniProtKB-SubCell"/>
</dbReference>
<name>A0A543N6V4_9ACTN</name>
<evidence type="ECO:0000256" key="4">
    <source>
        <dbReference type="ARBA" id="ARBA00023136"/>
    </source>
</evidence>
<feature type="transmembrane region" description="Helical" evidence="6">
    <location>
        <begin position="280"/>
        <end position="299"/>
    </location>
</feature>
<protein>
    <submittedName>
        <fullName evidence="8">Putative MFS family arabinose efflux permease</fullName>
    </submittedName>
</protein>
<dbReference type="RefSeq" id="WP_141926011.1">
    <property type="nucleotide sequence ID" value="NZ_VFQC01000003.1"/>
</dbReference>
<dbReference type="Pfam" id="PF07690">
    <property type="entry name" value="MFS_1"/>
    <property type="match status" value="1"/>
</dbReference>
<feature type="transmembrane region" description="Helical" evidence="6">
    <location>
        <begin position="169"/>
        <end position="190"/>
    </location>
</feature>
<evidence type="ECO:0000313" key="9">
    <source>
        <dbReference type="Proteomes" id="UP000317422"/>
    </source>
</evidence>
<feature type="region of interest" description="Disordered" evidence="5">
    <location>
        <begin position="400"/>
        <end position="422"/>
    </location>
</feature>
<reference evidence="8 9" key="1">
    <citation type="submission" date="2019-06" db="EMBL/GenBank/DDBJ databases">
        <title>Sequencing the genomes of 1000 actinobacteria strains.</title>
        <authorList>
            <person name="Klenk H.-P."/>
        </authorList>
    </citation>
    <scope>NUCLEOTIDE SEQUENCE [LARGE SCALE GENOMIC DNA]</scope>
    <source>
        <strain evidence="8 9">DSM 45015</strain>
    </source>
</reference>
<feature type="domain" description="Major facilitator superfamily (MFS) profile" evidence="7">
    <location>
        <begin position="14"/>
        <end position="395"/>
    </location>
</feature>
<dbReference type="CDD" id="cd17324">
    <property type="entry name" value="MFS_NepI_like"/>
    <property type="match status" value="1"/>
</dbReference>
<feature type="transmembrane region" description="Helical" evidence="6">
    <location>
        <begin position="141"/>
        <end position="163"/>
    </location>
</feature>
<feature type="transmembrane region" description="Helical" evidence="6">
    <location>
        <begin position="371"/>
        <end position="391"/>
    </location>
</feature>
<sequence length="422" mass="43475">MPPSAATPPAMRLTRPRLLLLAVLCGVSVANVYYAQPLLERMGSDLSIPTGRVGWVVALGQAGYLIGLAALVPLGDWLNRRTLIPAHLLLIAVGTTAAAVSTTAAVLYAGVAIAGLFSVVVQTAVAYTAATSPPEQRGRNIGTVTSGVVVGIILARTVAGLIADAAGWRAVYAAAAAMAVTMAVLVRAALPDDRPSQAPRSYGAAVASILILGATDRVFRTRALITFFLFASFGVLWSGLALPLSGAPWHLSPAQIGLFGFAGLAGTLGATRAGRWADRGLAGVVTVVSLIVLIVSWWFIGQAAWSLWLVVLGAVLLDFAVQAVHVTNQNLIVARDPDASSRIIGAYMICYSLGSALGAVTASSLYGSMGWAAASVAGACFGGAALTVWLVDRAVPDRSTLPAPDHAESCQPKAEQRSTSEP</sequence>
<feature type="transmembrane region" description="Helical" evidence="6">
    <location>
        <begin position="344"/>
        <end position="365"/>
    </location>
</feature>
<proteinExistence type="predicted"/>
<evidence type="ECO:0000256" key="6">
    <source>
        <dbReference type="SAM" id="Phobius"/>
    </source>
</evidence>
<dbReference type="AlphaFoldDB" id="A0A543N6V4"/>
<dbReference type="Proteomes" id="UP000317422">
    <property type="component" value="Unassembled WGS sequence"/>
</dbReference>
<dbReference type="GO" id="GO:0022857">
    <property type="term" value="F:transmembrane transporter activity"/>
    <property type="evidence" value="ECO:0007669"/>
    <property type="project" value="InterPro"/>
</dbReference>
<comment type="caution">
    <text evidence="8">The sequence shown here is derived from an EMBL/GenBank/DDBJ whole genome shotgun (WGS) entry which is preliminary data.</text>
</comment>
<evidence type="ECO:0000256" key="1">
    <source>
        <dbReference type="ARBA" id="ARBA00004651"/>
    </source>
</evidence>
<evidence type="ECO:0000256" key="3">
    <source>
        <dbReference type="ARBA" id="ARBA00022989"/>
    </source>
</evidence>
<keyword evidence="3 6" id="KW-1133">Transmembrane helix</keyword>
<keyword evidence="4 6" id="KW-0472">Membrane</keyword>
<dbReference type="OrthoDB" id="9815356at2"/>
<organism evidence="8 9">
    <name type="scientific">Haloactinospora alba</name>
    <dbReference type="NCBI Taxonomy" id="405555"/>
    <lineage>
        <taxon>Bacteria</taxon>
        <taxon>Bacillati</taxon>
        <taxon>Actinomycetota</taxon>
        <taxon>Actinomycetes</taxon>
        <taxon>Streptosporangiales</taxon>
        <taxon>Nocardiopsidaceae</taxon>
        <taxon>Haloactinospora</taxon>
    </lineage>
</organism>
<accession>A0A543N6V4</accession>
<dbReference type="EMBL" id="VFQC01000003">
    <property type="protein sequence ID" value="TQN27575.1"/>
    <property type="molecule type" value="Genomic_DNA"/>
</dbReference>
<dbReference type="InterPro" id="IPR020846">
    <property type="entry name" value="MFS_dom"/>
</dbReference>